<evidence type="ECO:0008006" key="4">
    <source>
        <dbReference type="Google" id="ProtNLM"/>
    </source>
</evidence>
<organism evidence="2 3">
    <name type="scientific">Venturia effusa</name>
    <dbReference type="NCBI Taxonomy" id="50376"/>
    <lineage>
        <taxon>Eukaryota</taxon>
        <taxon>Fungi</taxon>
        <taxon>Dikarya</taxon>
        <taxon>Ascomycota</taxon>
        <taxon>Pezizomycotina</taxon>
        <taxon>Dothideomycetes</taxon>
        <taxon>Pleosporomycetidae</taxon>
        <taxon>Venturiales</taxon>
        <taxon>Venturiaceae</taxon>
        <taxon>Venturia</taxon>
    </lineage>
</organism>
<reference evidence="2 3" key="1">
    <citation type="submission" date="2019-07" db="EMBL/GenBank/DDBJ databases">
        <title>Finished genome of Venturia effusa.</title>
        <authorList>
            <person name="Young C.A."/>
            <person name="Cox M.P."/>
            <person name="Ganley A.R.D."/>
            <person name="David W.J."/>
        </authorList>
    </citation>
    <scope>NUCLEOTIDE SEQUENCE [LARGE SCALE GENOMIC DNA]</scope>
    <source>
        <strain evidence="3">albino</strain>
    </source>
</reference>
<evidence type="ECO:0000313" key="2">
    <source>
        <dbReference type="EMBL" id="QDS74567.1"/>
    </source>
</evidence>
<dbReference type="STRING" id="50376.A0A517LG06"/>
<protein>
    <recommendedName>
        <fullName evidence="4">EXPERA domain-containing protein</fullName>
    </recommendedName>
</protein>
<keyword evidence="3" id="KW-1185">Reference proteome</keyword>
<evidence type="ECO:0000256" key="1">
    <source>
        <dbReference type="SAM" id="Phobius"/>
    </source>
</evidence>
<name>A0A517LG06_9PEZI</name>
<evidence type="ECO:0000313" key="3">
    <source>
        <dbReference type="Proteomes" id="UP000316270"/>
    </source>
</evidence>
<dbReference type="OrthoDB" id="2563633at2759"/>
<proteinExistence type="predicted"/>
<feature type="transmembrane region" description="Helical" evidence="1">
    <location>
        <begin position="50"/>
        <end position="70"/>
    </location>
</feature>
<keyword evidence="1" id="KW-0812">Transmembrane</keyword>
<feature type="transmembrane region" description="Helical" evidence="1">
    <location>
        <begin position="82"/>
        <end position="99"/>
    </location>
</feature>
<keyword evidence="1" id="KW-0472">Membrane</keyword>
<dbReference type="EMBL" id="CP042195">
    <property type="protein sequence ID" value="QDS74567.1"/>
    <property type="molecule type" value="Genomic_DNA"/>
</dbReference>
<keyword evidence="1" id="KW-1133">Transmembrane helix</keyword>
<accession>A0A517LG06</accession>
<dbReference type="AlphaFoldDB" id="A0A517LG06"/>
<dbReference type="Proteomes" id="UP000316270">
    <property type="component" value="Chromosome 11"/>
</dbReference>
<sequence length="148" mass="15655">MPSIIQYALAFEALATAPPGALLAIAPNWVLSKLLPTTTILAGIPASTTSLAQIVGALTVTLTVPLALSIPDRPHVAEVRRMAYWLLGAGEVLLIPLLLTKEGSSGFEDGILRTGASQMAPFLIWRAIVLFGKPEWLAGGSKLEKKTQ</sequence>
<feature type="transmembrane region" description="Helical" evidence="1">
    <location>
        <begin position="7"/>
        <end position="30"/>
    </location>
</feature>
<gene>
    <name evidence="2" type="ORF">FKW77_008035</name>
</gene>